<dbReference type="InterPro" id="IPR038581">
    <property type="entry name" value="ODC_AZ_sf"/>
</dbReference>
<dbReference type="SUPFAM" id="SSF55729">
    <property type="entry name" value="Acyl-CoA N-acyltransferases (Nat)"/>
    <property type="match status" value="1"/>
</dbReference>
<dbReference type="STRING" id="27342.A0A0H2SMV7"/>
<dbReference type="OrthoDB" id="5959761at2759"/>
<dbReference type="PANTHER" id="PTHR10279:SF10">
    <property type="entry name" value="ORNITHINE DECARBOXYLASE ANTIZYME"/>
    <property type="match status" value="1"/>
</dbReference>
<reference evidence="7 8" key="1">
    <citation type="submission" date="2015-04" db="EMBL/GenBank/DDBJ databases">
        <title>Complete genome sequence of Schizopora paradoxa KUC8140, a cosmopolitan wood degrader in East Asia.</title>
        <authorList>
            <consortium name="DOE Joint Genome Institute"/>
            <person name="Min B."/>
            <person name="Park H."/>
            <person name="Jang Y."/>
            <person name="Kim J.-J."/>
            <person name="Kim K.H."/>
            <person name="Pangilinan J."/>
            <person name="Lipzen A."/>
            <person name="Riley R."/>
            <person name="Grigoriev I.V."/>
            <person name="Spatafora J.W."/>
            <person name="Choi I.-G."/>
        </authorList>
    </citation>
    <scope>NUCLEOTIDE SEQUENCE [LARGE SCALE GENOMIC DNA]</scope>
    <source>
        <strain evidence="7 8">KUC8140</strain>
    </source>
</reference>
<evidence type="ECO:0000256" key="6">
    <source>
        <dbReference type="SAM" id="MobiDB-lite"/>
    </source>
</evidence>
<feature type="region of interest" description="Disordered" evidence="6">
    <location>
        <begin position="124"/>
        <end position="168"/>
    </location>
</feature>
<comment type="subunit">
    <text evidence="3">Interacts with ODC and thereby sterically blocks ODC homodimerization.</text>
</comment>
<dbReference type="GO" id="GO:0045732">
    <property type="term" value="P:positive regulation of protein catabolic process"/>
    <property type="evidence" value="ECO:0007669"/>
    <property type="project" value="TreeGrafter"/>
</dbReference>
<dbReference type="EMBL" id="KQ085895">
    <property type="protein sequence ID" value="KLO18406.1"/>
    <property type="molecule type" value="Genomic_DNA"/>
</dbReference>
<keyword evidence="8" id="KW-1185">Reference proteome</keyword>
<dbReference type="GO" id="GO:0008073">
    <property type="term" value="F:ornithine decarboxylase inhibitor activity"/>
    <property type="evidence" value="ECO:0007669"/>
    <property type="project" value="InterPro"/>
</dbReference>
<comment type="similarity">
    <text evidence="2">Belongs to the ODC antizyme family.</text>
</comment>
<dbReference type="PANTHER" id="PTHR10279">
    <property type="entry name" value="ORNITHINE DECARBOXYLASE ANTIZYME"/>
    <property type="match status" value="1"/>
</dbReference>
<evidence type="ECO:0000256" key="3">
    <source>
        <dbReference type="ARBA" id="ARBA00011486"/>
    </source>
</evidence>
<dbReference type="InParanoid" id="A0A0H2SMV7"/>
<evidence type="ECO:0000256" key="2">
    <source>
        <dbReference type="ARBA" id="ARBA00008796"/>
    </source>
</evidence>
<dbReference type="AlphaFoldDB" id="A0A0H2SMV7"/>
<dbReference type="InterPro" id="IPR002993">
    <property type="entry name" value="ODC_AZ"/>
</dbReference>
<dbReference type="Proteomes" id="UP000053477">
    <property type="component" value="Unassembled WGS sequence"/>
</dbReference>
<evidence type="ECO:0000313" key="8">
    <source>
        <dbReference type="Proteomes" id="UP000053477"/>
    </source>
</evidence>
<feature type="compositionally biased region" description="Low complexity" evidence="6">
    <location>
        <begin position="53"/>
        <end position="74"/>
    </location>
</feature>
<dbReference type="GO" id="GO:0005737">
    <property type="term" value="C:cytoplasm"/>
    <property type="evidence" value="ECO:0007669"/>
    <property type="project" value="TreeGrafter"/>
</dbReference>
<dbReference type="InterPro" id="IPR016181">
    <property type="entry name" value="Acyl_CoA_acyltransferase"/>
</dbReference>
<feature type="compositionally biased region" description="Low complexity" evidence="6">
    <location>
        <begin position="151"/>
        <end position="166"/>
    </location>
</feature>
<dbReference type="GO" id="GO:0075523">
    <property type="term" value="P:viral translational frameshifting"/>
    <property type="evidence" value="ECO:0007669"/>
    <property type="project" value="UniProtKB-KW"/>
</dbReference>
<accession>A0A0H2SMV7</accession>
<proteinExistence type="inferred from homology"/>
<dbReference type="Gene3D" id="3.40.630.60">
    <property type="match status" value="1"/>
</dbReference>
<dbReference type="Pfam" id="PF02100">
    <property type="entry name" value="ODC_AZ"/>
    <property type="match status" value="1"/>
</dbReference>
<keyword evidence="5" id="KW-0688">Ribosomal frameshifting</keyword>
<feature type="compositionally biased region" description="Low complexity" evidence="6">
    <location>
        <begin position="127"/>
        <end position="140"/>
    </location>
</feature>
<comment type="function">
    <text evidence="1">Ornithine decarboxylase (ODC) antizyme protein that negatively regulates ODC activity and intracellular polyamine biosynthesis in response to increased intracellular polyamine levels. Binds to ODC monomers, inhibiting the assembly of the functional ODC homodimer, and targets the monomers for ubiquitin-independent proteolytic destruction by the 26S proteasome.</text>
</comment>
<organism evidence="7 8">
    <name type="scientific">Schizopora paradoxa</name>
    <dbReference type="NCBI Taxonomy" id="27342"/>
    <lineage>
        <taxon>Eukaryota</taxon>
        <taxon>Fungi</taxon>
        <taxon>Dikarya</taxon>
        <taxon>Basidiomycota</taxon>
        <taxon>Agaricomycotina</taxon>
        <taxon>Agaricomycetes</taxon>
        <taxon>Hymenochaetales</taxon>
        <taxon>Schizoporaceae</taxon>
        <taxon>Schizopora</taxon>
    </lineage>
</organism>
<gene>
    <name evidence="7" type="ORF">SCHPADRAFT_899799</name>
</gene>
<name>A0A0H2SMV7_9AGAM</name>
<evidence type="ECO:0000256" key="5">
    <source>
        <dbReference type="ARBA" id="ARBA00022758"/>
    </source>
</evidence>
<evidence type="ECO:0000313" key="7">
    <source>
        <dbReference type="EMBL" id="KLO18406.1"/>
    </source>
</evidence>
<dbReference type="GO" id="GO:0005634">
    <property type="term" value="C:nucleus"/>
    <property type="evidence" value="ECO:0007669"/>
    <property type="project" value="TreeGrafter"/>
</dbReference>
<evidence type="ECO:0000256" key="4">
    <source>
        <dbReference type="ARBA" id="ARBA00017712"/>
    </source>
</evidence>
<sequence length="309" mass="32593">MGLLLSLTRSFLLPSAIRKARTTYTITPLRSLADLGGVFDTPTTKCPPDRRVGGSSTCVTGGSARLPSSPSSSPYTNSNLNKDYNFPNSIITSNSTSPVCGSTPPQLQHRPLIYPLTPPSSTASLDSYVSGNSSTSSAASPMQIRTNGHGLATPPLTPDSSPTLASGSPKSGNAFEFLCKIFAHSDARRALPYVKSVEISSSELDLDVDDGEGAFTFSGIVLELPGQVRTLYIDGKGVENVQLRESIVALLDLASEHLECTALILALDRSSPALSELLHGLMYVGASVVSRPPFPVPERNSVVLVGMEI</sequence>
<feature type="region of interest" description="Disordered" evidence="6">
    <location>
        <begin position="46"/>
        <end position="78"/>
    </location>
</feature>
<evidence type="ECO:0000256" key="1">
    <source>
        <dbReference type="ARBA" id="ARBA00002307"/>
    </source>
</evidence>
<protein>
    <recommendedName>
        <fullName evidence="4">Ornithine decarboxylase antizyme</fullName>
    </recommendedName>
</protein>